<organism evidence="2">
    <name type="scientific">Stephanitis macaona</name>
    <dbReference type="NCBI Taxonomy" id="3156568"/>
    <lineage>
        <taxon>Eukaryota</taxon>
        <taxon>Metazoa</taxon>
        <taxon>Ecdysozoa</taxon>
        <taxon>Arthropoda</taxon>
        <taxon>Hexapoda</taxon>
        <taxon>Insecta</taxon>
        <taxon>Pterygota</taxon>
        <taxon>Neoptera</taxon>
        <taxon>Paraneoptera</taxon>
        <taxon>Hemiptera</taxon>
        <taxon>Heteroptera</taxon>
        <taxon>Panheteroptera</taxon>
        <taxon>Cimicomorpha</taxon>
        <taxon>Tingidae</taxon>
        <taxon>Stephanitis</taxon>
    </lineage>
</organism>
<feature type="transmembrane region" description="Helical" evidence="1">
    <location>
        <begin position="6"/>
        <end position="30"/>
    </location>
</feature>
<evidence type="ECO:0000256" key="1">
    <source>
        <dbReference type="SAM" id="Phobius"/>
    </source>
</evidence>
<accession>A0AAU7YTU4</accession>
<protein>
    <submittedName>
        <fullName evidence="2">ATP synthase F0 subunit 8</fullName>
    </submittedName>
</protein>
<reference evidence="2" key="1">
    <citation type="submission" date="2024-06" db="EMBL/GenBank/DDBJ databases">
        <authorList>
            <person name="Hong B."/>
            <person name="Zhang F."/>
            <person name="Tian T."/>
            <person name="Zhai Y."/>
        </authorList>
    </citation>
    <scope>NUCLEOTIDE SEQUENCE</scope>
</reference>
<proteinExistence type="predicted"/>
<name>A0AAU7YTU4_9HEMI</name>
<dbReference type="EMBL" id="PP868166">
    <property type="protein sequence ID" value="XCB11320.1"/>
    <property type="molecule type" value="Genomic_DNA"/>
</dbReference>
<evidence type="ECO:0000313" key="2">
    <source>
        <dbReference type="EMBL" id="XCB11320.1"/>
    </source>
</evidence>
<sequence length="51" mass="6459">MPQMSPMWWTFMYLSSILVMFISMILMFFYKNNKIKNNKLNYNIKNKNWKW</sequence>
<dbReference type="AlphaFoldDB" id="A0AAU7YTU4"/>
<keyword evidence="1" id="KW-0472">Membrane</keyword>
<gene>
    <name evidence="2" type="primary">ATP8</name>
</gene>
<keyword evidence="1" id="KW-1133">Transmembrane helix</keyword>
<geneLocation type="mitochondrion" evidence="2"/>
<keyword evidence="2" id="KW-0496">Mitochondrion</keyword>
<keyword evidence="1" id="KW-0812">Transmembrane</keyword>